<dbReference type="GO" id="GO:0030490">
    <property type="term" value="P:maturation of SSU-rRNA"/>
    <property type="evidence" value="ECO:0007669"/>
    <property type="project" value="UniProtKB-UniRule"/>
</dbReference>
<comment type="subunit">
    <text evidence="2">Monomer. Binds 30S ribosomal subunits, but not 50S ribosomal subunits or 70S ribosomes.</text>
</comment>
<dbReference type="GO" id="GO:0043024">
    <property type="term" value="F:ribosomal small subunit binding"/>
    <property type="evidence" value="ECO:0007669"/>
    <property type="project" value="TreeGrafter"/>
</dbReference>
<dbReference type="AlphaFoldDB" id="A0A9D1WF65"/>
<dbReference type="InterPro" id="IPR015946">
    <property type="entry name" value="KH_dom-like_a/b"/>
</dbReference>
<name>A0A9D1WF65_9GAMM</name>
<gene>
    <name evidence="2 3" type="primary">rbfA</name>
    <name evidence="3" type="ORF">H9850_10745</name>
</gene>
<protein>
    <recommendedName>
        <fullName evidence="2">Ribosome-binding factor A</fullName>
    </recommendedName>
</protein>
<keyword evidence="2" id="KW-0963">Cytoplasm</keyword>
<comment type="function">
    <text evidence="2">One of several proteins that assist in the late maturation steps of the functional core of the 30S ribosomal subunit. Associates with free 30S ribosomal subunits (but not with 30S subunits that are part of 70S ribosomes or polysomes). Required for efficient processing of 16S rRNA. May interact with the 5'-terminal helix region of 16S rRNA.</text>
</comment>
<dbReference type="GO" id="GO:0005829">
    <property type="term" value="C:cytosol"/>
    <property type="evidence" value="ECO:0007669"/>
    <property type="project" value="TreeGrafter"/>
</dbReference>
<dbReference type="InterPro" id="IPR020053">
    <property type="entry name" value="Ribosome-bd_factorA_CS"/>
</dbReference>
<dbReference type="Pfam" id="PF02033">
    <property type="entry name" value="RBFA"/>
    <property type="match status" value="1"/>
</dbReference>
<dbReference type="PANTHER" id="PTHR33515:SF1">
    <property type="entry name" value="RIBOSOME-BINDING FACTOR A, CHLOROPLASTIC-RELATED"/>
    <property type="match status" value="1"/>
</dbReference>
<dbReference type="InterPro" id="IPR023799">
    <property type="entry name" value="RbfA_dom_sf"/>
</dbReference>
<evidence type="ECO:0000313" key="4">
    <source>
        <dbReference type="Proteomes" id="UP000886829"/>
    </source>
</evidence>
<keyword evidence="1 2" id="KW-0690">Ribosome biogenesis</keyword>
<reference evidence="3" key="2">
    <citation type="submission" date="2021-04" db="EMBL/GenBank/DDBJ databases">
        <authorList>
            <person name="Gilroy R."/>
        </authorList>
    </citation>
    <scope>NUCLEOTIDE SEQUENCE</scope>
    <source>
        <strain evidence="3">USASDec5-558</strain>
    </source>
</reference>
<dbReference type="Gene3D" id="3.30.300.20">
    <property type="match status" value="1"/>
</dbReference>
<comment type="caution">
    <text evidence="3">The sequence shown here is derived from an EMBL/GenBank/DDBJ whole genome shotgun (WGS) entry which is preliminary data.</text>
</comment>
<dbReference type="Proteomes" id="UP000886829">
    <property type="component" value="Unassembled WGS sequence"/>
</dbReference>
<dbReference type="PROSITE" id="PS01319">
    <property type="entry name" value="RBFA"/>
    <property type="match status" value="1"/>
</dbReference>
<comment type="subcellular location">
    <subcellularLocation>
        <location evidence="2">Cytoplasm</location>
    </subcellularLocation>
</comment>
<dbReference type="NCBIfam" id="TIGR00082">
    <property type="entry name" value="rbfA"/>
    <property type="match status" value="1"/>
</dbReference>
<dbReference type="InterPro" id="IPR000238">
    <property type="entry name" value="RbfA"/>
</dbReference>
<dbReference type="PANTHER" id="PTHR33515">
    <property type="entry name" value="RIBOSOME-BINDING FACTOR A, CHLOROPLASTIC-RELATED"/>
    <property type="match status" value="1"/>
</dbReference>
<reference evidence="3" key="1">
    <citation type="journal article" date="2021" name="PeerJ">
        <title>Extensive microbial diversity within the chicken gut microbiome revealed by metagenomics and culture.</title>
        <authorList>
            <person name="Gilroy R."/>
            <person name="Ravi A."/>
            <person name="Getino M."/>
            <person name="Pursley I."/>
            <person name="Horton D.L."/>
            <person name="Alikhan N.F."/>
            <person name="Baker D."/>
            <person name="Gharbi K."/>
            <person name="Hall N."/>
            <person name="Watson M."/>
            <person name="Adriaenssens E.M."/>
            <person name="Foster-Nyarko E."/>
            <person name="Jarju S."/>
            <person name="Secka A."/>
            <person name="Antonio M."/>
            <person name="Oren A."/>
            <person name="Chaudhuri R.R."/>
            <person name="La Ragione R."/>
            <person name="Hildebrand F."/>
            <person name="Pallen M.J."/>
        </authorList>
    </citation>
    <scope>NUCLEOTIDE SEQUENCE</scope>
    <source>
        <strain evidence="3">USASDec5-558</strain>
    </source>
</reference>
<accession>A0A9D1WF65</accession>
<organism evidence="3 4">
    <name type="scientific">Candidatus Anaerobiospirillum pullistercoris</name>
    <dbReference type="NCBI Taxonomy" id="2838452"/>
    <lineage>
        <taxon>Bacteria</taxon>
        <taxon>Pseudomonadati</taxon>
        <taxon>Pseudomonadota</taxon>
        <taxon>Gammaproteobacteria</taxon>
        <taxon>Aeromonadales</taxon>
        <taxon>Succinivibrionaceae</taxon>
        <taxon>Anaerobiospirillum</taxon>
    </lineage>
</organism>
<sequence>MPKSYGRNERIGASILREVAQVLAKDIKDPRVSLATVTEVSVSPDLRNATIYVSFLNDNDEQVKEAMKALDKAKGFVRSTLAARLKMRYMPNIHFRFDSLIKESMRLDALIAKGLSKEDRPMSPVADADGAADAADAADAAPAAADAAPAAAEAEAKA</sequence>
<dbReference type="EMBL" id="DXEV01000215">
    <property type="protein sequence ID" value="HIX57930.1"/>
    <property type="molecule type" value="Genomic_DNA"/>
</dbReference>
<dbReference type="SUPFAM" id="SSF89919">
    <property type="entry name" value="Ribosome-binding factor A, RbfA"/>
    <property type="match status" value="1"/>
</dbReference>
<dbReference type="HAMAP" id="MF_00003">
    <property type="entry name" value="RbfA"/>
    <property type="match status" value="1"/>
</dbReference>
<proteinExistence type="inferred from homology"/>
<comment type="similarity">
    <text evidence="2">Belongs to the RbfA family.</text>
</comment>
<evidence type="ECO:0000256" key="1">
    <source>
        <dbReference type="ARBA" id="ARBA00022517"/>
    </source>
</evidence>
<evidence type="ECO:0000256" key="2">
    <source>
        <dbReference type="HAMAP-Rule" id="MF_00003"/>
    </source>
</evidence>
<evidence type="ECO:0000313" key="3">
    <source>
        <dbReference type="EMBL" id="HIX57930.1"/>
    </source>
</evidence>